<name>A0AA39UVV9_9AGAR</name>
<evidence type="ECO:0000256" key="1">
    <source>
        <dbReference type="ARBA" id="ARBA00004245"/>
    </source>
</evidence>
<dbReference type="PANTHER" id="PTHR23065">
    <property type="entry name" value="PROLINE-SERINE-THREONINE PHOSPHATASE INTERACTING PROTEIN 1"/>
    <property type="match status" value="1"/>
</dbReference>
<evidence type="ECO:0000313" key="9">
    <source>
        <dbReference type="Proteomes" id="UP001175228"/>
    </source>
</evidence>
<keyword evidence="3" id="KW-0597">Phosphoprotein</keyword>
<feature type="compositionally biased region" description="Polar residues" evidence="6">
    <location>
        <begin position="496"/>
        <end position="510"/>
    </location>
</feature>
<feature type="compositionally biased region" description="Polar residues" evidence="6">
    <location>
        <begin position="473"/>
        <end position="489"/>
    </location>
</feature>
<dbReference type="PANTHER" id="PTHR23065:SF7">
    <property type="entry name" value="NOSTRIN, ISOFORM H"/>
    <property type="match status" value="1"/>
</dbReference>
<comment type="caution">
    <text evidence="8">The sequence shown here is derived from an EMBL/GenBank/DDBJ whole genome shotgun (WGS) entry which is preliminary data.</text>
</comment>
<proteinExistence type="predicted"/>
<feature type="compositionally biased region" description="Polar residues" evidence="6">
    <location>
        <begin position="410"/>
        <end position="431"/>
    </location>
</feature>
<keyword evidence="9" id="KW-1185">Reference proteome</keyword>
<evidence type="ECO:0000256" key="6">
    <source>
        <dbReference type="SAM" id="MobiDB-lite"/>
    </source>
</evidence>
<feature type="region of interest" description="Disordered" evidence="6">
    <location>
        <begin position="328"/>
        <end position="667"/>
    </location>
</feature>
<organism evidence="8 9">
    <name type="scientific">Armillaria luteobubalina</name>
    <dbReference type="NCBI Taxonomy" id="153913"/>
    <lineage>
        <taxon>Eukaryota</taxon>
        <taxon>Fungi</taxon>
        <taxon>Dikarya</taxon>
        <taxon>Basidiomycota</taxon>
        <taxon>Agaricomycotina</taxon>
        <taxon>Agaricomycetes</taxon>
        <taxon>Agaricomycetidae</taxon>
        <taxon>Agaricales</taxon>
        <taxon>Marasmiineae</taxon>
        <taxon>Physalacriaceae</taxon>
        <taxon>Armillaria</taxon>
    </lineage>
</organism>
<evidence type="ECO:0000256" key="4">
    <source>
        <dbReference type="ARBA" id="ARBA00023212"/>
    </source>
</evidence>
<evidence type="ECO:0000259" key="7">
    <source>
        <dbReference type="PROSITE" id="PS51741"/>
    </source>
</evidence>
<keyword evidence="4" id="KW-0206">Cytoskeleton</keyword>
<dbReference type="GO" id="GO:0009898">
    <property type="term" value="C:cytoplasmic side of plasma membrane"/>
    <property type="evidence" value="ECO:0007669"/>
    <property type="project" value="TreeGrafter"/>
</dbReference>
<dbReference type="Gene3D" id="1.20.1270.60">
    <property type="entry name" value="Arfaptin homology (AH) domain/BAR domain"/>
    <property type="match status" value="1"/>
</dbReference>
<keyword evidence="2" id="KW-0963">Cytoplasm</keyword>
<comment type="subcellular location">
    <subcellularLocation>
        <location evidence="1">Cytoplasm</location>
        <location evidence="1">Cytoskeleton</location>
    </subcellularLocation>
</comment>
<dbReference type="Pfam" id="PF00611">
    <property type="entry name" value="FCH"/>
    <property type="match status" value="1"/>
</dbReference>
<dbReference type="SUPFAM" id="SSF103657">
    <property type="entry name" value="BAR/IMD domain-like"/>
    <property type="match status" value="1"/>
</dbReference>
<dbReference type="AlphaFoldDB" id="A0AA39UVV9"/>
<keyword evidence="5" id="KW-0175">Coiled coil</keyword>
<protein>
    <recommendedName>
        <fullName evidence="7">F-BAR domain-containing protein</fullName>
    </recommendedName>
</protein>
<evidence type="ECO:0000256" key="3">
    <source>
        <dbReference type="ARBA" id="ARBA00022553"/>
    </source>
</evidence>
<evidence type="ECO:0000256" key="2">
    <source>
        <dbReference type="ARBA" id="ARBA00022490"/>
    </source>
</evidence>
<dbReference type="InterPro" id="IPR031160">
    <property type="entry name" value="F_BAR_dom"/>
</dbReference>
<reference evidence="8" key="1">
    <citation type="submission" date="2023-06" db="EMBL/GenBank/DDBJ databases">
        <authorList>
            <consortium name="Lawrence Berkeley National Laboratory"/>
            <person name="Ahrendt S."/>
            <person name="Sahu N."/>
            <person name="Indic B."/>
            <person name="Wong-Bajracharya J."/>
            <person name="Merenyi Z."/>
            <person name="Ke H.-M."/>
            <person name="Monk M."/>
            <person name="Kocsube S."/>
            <person name="Drula E."/>
            <person name="Lipzen A."/>
            <person name="Balint B."/>
            <person name="Henrissat B."/>
            <person name="Andreopoulos B."/>
            <person name="Martin F.M."/>
            <person name="Harder C.B."/>
            <person name="Rigling D."/>
            <person name="Ford K.L."/>
            <person name="Foster G.D."/>
            <person name="Pangilinan J."/>
            <person name="Papanicolaou A."/>
            <person name="Barry K."/>
            <person name="LaButti K."/>
            <person name="Viragh M."/>
            <person name="Koriabine M."/>
            <person name="Yan M."/>
            <person name="Riley R."/>
            <person name="Champramary S."/>
            <person name="Plett K.L."/>
            <person name="Tsai I.J."/>
            <person name="Slot J."/>
            <person name="Sipos G."/>
            <person name="Plett J."/>
            <person name="Nagy L.G."/>
            <person name="Grigoriev I.V."/>
        </authorList>
    </citation>
    <scope>NUCLEOTIDE SEQUENCE</scope>
    <source>
        <strain evidence="8">HWK02</strain>
    </source>
</reference>
<feature type="compositionally biased region" description="Polar residues" evidence="6">
    <location>
        <begin position="448"/>
        <end position="465"/>
    </location>
</feature>
<feature type="compositionally biased region" description="Low complexity" evidence="6">
    <location>
        <begin position="351"/>
        <end position="366"/>
    </location>
</feature>
<sequence length="667" mass="73760">MTASRQPSTMSLGRYVRSSPMPQSEWNSDFCNTFWGADDVGVAVLFTRMRGAMRTMEELRKFWKERAAIENDYARRLAKLAKYPLGRDEIGDIRNCLEIVVLETQNQSKFHSRLAYTISKELEAKAAQFHTDQGIHKKNWQNPVEKAFKAKQAQEVYVNKAREKYEQDCARVNSFTAQSILVQGKELEKITLKLERAKQTVQTNNRDYVNFSKAYAAKWEQDWKTFCDSCQDMEEERLEFIKDSLWGFANDVSAVCVFDDNSCEKLRVALEEAEVERDMKNFVRDYGTGSQISDPPALIDYSRPDIIPSSSDMSFHLADFVRVARPHKKREVSDRLSEDDPRKTKRDDLQRQPSRRSAASSATPSPVVEDEAKVNMAGLGSGCSRQATGDVPSVDNTSSPVKAEVERTPTAVSQKPSQDPMAQSNVPTIQTFMKAGNDAYPVDVSRDPQAQSGPSTSIVNNQSPTEGLDTEHPLTNTLAQTTNAMSTQESARRNSMRSTPQNVQQPQPSATGAPLRTSGTSPSRPGSSASSVPRDYRNSADMIVGDHLTASRSVPPDPGPSNPPTSTFMKPRNSLDPAETEAIKSMPTDYFQSLPSEPKPVSRHGSYTLSSSSSTEQQQVQKPGRPPSQMGHADVGAHGSRSNSPQHLSRGPSPTPGYIPSPPGPSI</sequence>
<feature type="compositionally biased region" description="Low complexity" evidence="6">
    <location>
        <begin position="516"/>
        <end position="531"/>
    </location>
</feature>
<gene>
    <name evidence="8" type="ORF">EDD18DRAFT_293304</name>
</gene>
<dbReference type="PROSITE" id="PS51741">
    <property type="entry name" value="F_BAR"/>
    <property type="match status" value="1"/>
</dbReference>
<feature type="compositionally biased region" description="Polar residues" evidence="6">
    <location>
        <begin position="605"/>
        <end position="621"/>
    </location>
</feature>
<dbReference type="Proteomes" id="UP001175228">
    <property type="component" value="Unassembled WGS sequence"/>
</dbReference>
<dbReference type="GO" id="GO:0007010">
    <property type="term" value="P:cytoskeleton organization"/>
    <property type="evidence" value="ECO:0007669"/>
    <property type="project" value="TreeGrafter"/>
</dbReference>
<accession>A0AA39UVV9</accession>
<dbReference type="InterPro" id="IPR001060">
    <property type="entry name" value="FCH_dom"/>
</dbReference>
<dbReference type="InterPro" id="IPR027267">
    <property type="entry name" value="AH/BAR_dom_sf"/>
</dbReference>
<evidence type="ECO:0000256" key="5">
    <source>
        <dbReference type="PROSITE-ProRule" id="PRU01077"/>
    </source>
</evidence>
<dbReference type="SMART" id="SM00055">
    <property type="entry name" value="FCH"/>
    <property type="match status" value="1"/>
</dbReference>
<dbReference type="GO" id="GO:0005543">
    <property type="term" value="F:phospholipid binding"/>
    <property type="evidence" value="ECO:0007669"/>
    <property type="project" value="TreeGrafter"/>
</dbReference>
<feature type="compositionally biased region" description="Basic and acidic residues" evidence="6">
    <location>
        <begin position="331"/>
        <end position="350"/>
    </location>
</feature>
<dbReference type="GO" id="GO:0120104">
    <property type="term" value="C:mitotic actomyosin contractile ring, proximal layer"/>
    <property type="evidence" value="ECO:0007669"/>
    <property type="project" value="TreeGrafter"/>
</dbReference>
<feature type="domain" description="F-BAR" evidence="7">
    <location>
        <begin position="28"/>
        <end position="278"/>
    </location>
</feature>
<dbReference type="EMBL" id="JAUEPU010000019">
    <property type="protein sequence ID" value="KAK0495090.1"/>
    <property type="molecule type" value="Genomic_DNA"/>
</dbReference>
<evidence type="ECO:0000313" key="8">
    <source>
        <dbReference type="EMBL" id="KAK0495090.1"/>
    </source>
</evidence>
<feature type="compositionally biased region" description="Pro residues" evidence="6">
    <location>
        <begin position="653"/>
        <end position="667"/>
    </location>
</feature>